<proteinExistence type="predicted"/>
<dbReference type="PATRIC" id="fig|1008153.3.peg.2113"/>
<dbReference type="AlphaFoldDB" id="A0A151ACH6"/>
<gene>
    <name evidence="1" type="ORF">HAPAU_20780</name>
</gene>
<protein>
    <submittedName>
        <fullName evidence="1">Uncharacterized protein</fullName>
    </submittedName>
</protein>
<dbReference type="OrthoDB" id="204433at2157"/>
<dbReference type="RefSeq" id="WP_169802641.1">
    <property type="nucleotide sequence ID" value="NZ_LTAZ01000005.1"/>
</dbReference>
<sequence>MAVTDGHDIEPTDEYDHDEPAALVSALRTSPDRVVFTEDGNSDGWIATDHTVELSQ</sequence>
<reference evidence="1 2" key="1">
    <citation type="submission" date="2016-02" db="EMBL/GenBank/DDBJ databases">
        <title>Genome sequence of Halalkalicoccus paucihalophilus DSM 24557.</title>
        <authorList>
            <person name="Poehlein A."/>
            <person name="Daniel R."/>
        </authorList>
    </citation>
    <scope>NUCLEOTIDE SEQUENCE [LARGE SCALE GENOMIC DNA]</scope>
    <source>
        <strain evidence="1 2">DSM 24557</strain>
    </source>
</reference>
<keyword evidence="2" id="KW-1185">Reference proteome</keyword>
<evidence type="ECO:0000313" key="2">
    <source>
        <dbReference type="Proteomes" id="UP000075321"/>
    </source>
</evidence>
<evidence type="ECO:0000313" key="1">
    <source>
        <dbReference type="EMBL" id="KYH25406.1"/>
    </source>
</evidence>
<accession>A0A151ACH6</accession>
<organism evidence="1 2">
    <name type="scientific">Halalkalicoccus paucihalophilus</name>
    <dbReference type="NCBI Taxonomy" id="1008153"/>
    <lineage>
        <taxon>Archaea</taxon>
        <taxon>Methanobacteriati</taxon>
        <taxon>Methanobacteriota</taxon>
        <taxon>Stenosarchaea group</taxon>
        <taxon>Halobacteria</taxon>
        <taxon>Halobacteriales</taxon>
        <taxon>Halococcaceae</taxon>
        <taxon>Halalkalicoccus</taxon>
    </lineage>
</organism>
<dbReference type="Proteomes" id="UP000075321">
    <property type="component" value="Unassembled WGS sequence"/>
</dbReference>
<dbReference type="EMBL" id="LTAZ01000005">
    <property type="protein sequence ID" value="KYH25406.1"/>
    <property type="molecule type" value="Genomic_DNA"/>
</dbReference>
<comment type="caution">
    <text evidence="1">The sequence shown here is derived from an EMBL/GenBank/DDBJ whole genome shotgun (WGS) entry which is preliminary data.</text>
</comment>
<name>A0A151ACH6_9EURY</name>